<feature type="transmembrane region" description="Helical" evidence="7">
    <location>
        <begin position="12"/>
        <end position="32"/>
    </location>
</feature>
<proteinExistence type="inferred from homology"/>
<dbReference type="AlphaFoldDB" id="A0A7V3YHG4"/>
<comment type="similarity">
    <text evidence="7">Belongs to the binding-protein-dependent transport system permease family.</text>
</comment>
<evidence type="ECO:0000256" key="3">
    <source>
        <dbReference type="ARBA" id="ARBA00022475"/>
    </source>
</evidence>
<evidence type="ECO:0000256" key="4">
    <source>
        <dbReference type="ARBA" id="ARBA00022692"/>
    </source>
</evidence>
<name>A0A7V3YHG4_9BACT</name>
<keyword evidence="5 7" id="KW-1133">Transmembrane helix</keyword>
<reference evidence="9" key="1">
    <citation type="journal article" date="2020" name="mSystems">
        <title>Genome- and Community-Level Interaction Insights into Carbon Utilization and Element Cycling Functions of Hydrothermarchaeota in Hydrothermal Sediment.</title>
        <authorList>
            <person name="Zhou Z."/>
            <person name="Liu Y."/>
            <person name="Xu W."/>
            <person name="Pan J."/>
            <person name="Luo Z.H."/>
            <person name="Li M."/>
        </authorList>
    </citation>
    <scope>NUCLEOTIDE SEQUENCE [LARGE SCALE GENOMIC DNA]</scope>
    <source>
        <strain evidence="9">SpSt-747</strain>
    </source>
</reference>
<comment type="caution">
    <text evidence="9">The sequence shown here is derived from an EMBL/GenBank/DDBJ whole genome shotgun (WGS) entry which is preliminary data.</text>
</comment>
<dbReference type="CDD" id="cd06261">
    <property type="entry name" value="TM_PBP2"/>
    <property type="match status" value="1"/>
</dbReference>
<dbReference type="PANTHER" id="PTHR43005:SF2">
    <property type="entry name" value="INTEGRAL MEMBRANE SUGAR TRANSPORT PROTEIN"/>
    <property type="match status" value="1"/>
</dbReference>
<dbReference type="Gene3D" id="1.10.3720.10">
    <property type="entry name" value="MetI-like"/>
    <property type="match status" value="1"/>
</dbReference>
<evidence type="ECO:0000256" key="2">
    <source>
        <dbReference type="ARBA" id="ARBA00022448"/>
    </source>
</evidence>
<feature type="transmembrane region" description="Helical" evidence="7">
    <location>
        <begin position="257"/>
        <end position="279"/>
    </location>
</feature>
<dbReference type="GO" id="GO:0055085">
    <property type="term" value="P:transmembrane transport"/>
    <property type="evidence" value="ECO:0007669"/>
    <property type="project" value="InterPro"/>
</dbReference>
<dbReference type="GO" id="GO:0005886">
    <property type="term" value="C:plasma membrane"/>
    <property type="evidence" value="ECO:0007669"/>
    <property type="project" value="UniProtKB-SubCell"/>
</dbReference>
<evidence type="ECO:0000259" key="8">
    <source>
        <dbReference type="PROSITE" id="PS50928"/>
    </source>
</evidence>
<feature type="transmembrane region" description="Helical" evidence="7">
    <location>
        <begin position="68"/>
        <end position="91"/>
    </location>
</feature>
<keyword evidence="6 7" id="KW-0472">Membrane</keyword>
<evidence type="ECO:0000256" key="6">
    <source>
        <dbReference type="ARBA" id="ARBA00023136"/>
    </source>
</evidence>
<evidence type="ECO:0000256" key="7">
    <source>
        <dbReference type="RuleBase" id="RU363032"/>
    </source>
</evidence>
<dbReference type="PANTHER" id="PTHR43005">
    <property type="entry name" value="BLR7065 PROTEIN"/>
    <property type="match status" value="1"/>
</dbReference>
<accession>A0A7V3YHG4</accession>
<feature type="domain" description="ABC transmembrane type-1" evidence="8">
    <location>
        <begin position="66"/>
        <end position="278"/>
    </location>
</feature>
<organism evidence="9">
    <name type="scientific">Candidatus Caldatribacterium californiense</name>
    <dbReference type="NCBI Taxonomy" id="1454726"/>
    <lineage>
        <taxon>Bacteria</taxon>
        <taxon>Pseudomonadati</taxon>
        <taxon>Atribacterota</taxon>
        <taxon>Atribacteria</taxon>
        <taxon>Atribacterales</taxon>
        <taxon>Candidatus Caldatribacteriaceae</taxon>
        <taxon>Candidatus Caldatribacterium</taxon>
    </lineage>
</organism>
<protein>
    <submittedName>
        <fullName evidence="9">Sugar ABC transporter permease</fullName>
    </submittedName>
</protein>
<evidence type="ECO:0000256" key="5">
    <source>
        <dbReference type="ARBA" id="ARBA00022989"/>
    </source>
</evidence>
<comment type="subcellular location">
    <subcellularLocation>
        <location evidence="1 7">Cell membrane</location>
        <topology evidence="1 7">Multi-pass membrane protein</topology>
    </subcellularLocation>
</comment>
<keyword evidence="3" id="KW-1003">Cell membrane</keyword>
<feature type="transmembrane region" description="Helical" evidence="7">
    <location>
        <begin position="197"/>
        <end position="219"/>
    </location>
</feature>
<evidence type="ECO:0000256" key="1">
    <source>
        <dbReference type="ARBA" id="ARBA00004651"/>
    </source>
</evidence>
<dbReference type="Pfam" id="PF00528">
    <property type="entry name" value="BPD_transp_1"/>
    <property type="match status" value="1"/>
</dbReference>
<feature type="transmembrane region" description="Helical" evidence="7">
    <location>
        <begin position="103"/>
        <end position="125"/>
    </location>
</feature>
<dbReference type="PROSITE" id="PS50928">
    <property type="entry name" value="ABC_TM1"/>
    <property type="match status" value="1"/>
</dbReference>
<dbReference type="InterPro" id="IPR035906">
    <property type="entry name" value="MetI-like_sf"/>
</dbReference>
<keyword evidence="4 7" id="KW-0812">Transmembrane</keyword>
<gene>
    <name evidence="9" type="ORF">ENV30_07675</name>
</gene>
<evidence type="ECO:0000313" key="9">
    <source>
        <dbReference type="EMBL" id="HGI31163.1"/>
    </source>
</evidence>
<dbReference type="SUPFAM" id="SSF161098">
    <property type="entry name" value="MetI-like"/>
    <property type="match status" value="1"/>
</dbReference>
<keyword evidence="2 7" id="KW-0813">Transport</keyword>
<dbReference type="InterPro" id="IPR000515">
    <property type="entry name" value="MetI-like"/>
</dbReference>
<feature type="transmembrane region" description="Helical" evidence="7">
    <location>
        <begin position="150"/>
        <end position="176"/>
    </location>
</feature>
<sequence>MRRRLREKGNAFVIPAIFWVLTFTIFPLVYSFRVSLSKVLYGKLAGFAGASNYLRMFGDYRFWGTLRFTLILVLISVCATTAIGLGLAVVFNRKMKGLRVFRSILTMPLFTAPVALGYLGVMMFYEENGPINVLLKYLGMGKVPWLSHPLWATLAICLVDIWQWTPFAFIILLAGLQSISDEIYEAAVIDTSSGWAIFRHITLPLLSPVLGTVIMLRMVDAFKAFDIPFSLTSGGPGTATRTLTFYIYTQGLRNFDLGYASAMAYFLLAITMVIGLLFFRRYRELYE</sequence>
<dbReference type="EMBL" id="DTFV01000114">
    <property type="protein sequence ID" value="HGI31163.1"/>
    <property type="molecule type" value="Genomic_DNA"/>
</dbReference>